<evidence type="ECO:0000313" key="19">
    <source>
        <dbReference type="Proteomes" id="UP000244066"/>
    </source>
</evidence>
<evidence type="ECO:0000256" key="10">
    <source>
        <dbReference type="ARBA" id="ARBA00023098"/>
    </source>
</evidence>
<dbReference type="PANTHER" id="PTHR23309:SF49">
    <property type="entry name" value="PEROXISOMAL BIFUNCTIONAL ENZYME"/>
    <property type="match status" value="1"/>
</dbReference>
<comment type="similarity">
    <text evidence="5">Belongs to the 3-hydroxyacyl-CoA dehydrogenase family.</text>
</comment>
<dbReference type="Proteomes" id="UP000244066">
    <property type="component" value="Unassembled WGS sequence"/>
</dbReference>
<evidence type="ECO:0000256" key="13">
    <source>
        <dbReference type="ARBA" id="ARBA00023239"/>
    </source>
</evidence>
<dbReference type="Gene3D" id="3.40.50.720">
    <property type="entry name" value="NAD(P)-binding Rossmann-like Domain"/>
    <property type="match status" value="1"/>
</dbReference>
<keyword evidence="14" id="KW-0511">Multifunctional enzyme</keyword>
<dbReference type="FunFam" id="3.40.50.720:FF:000009">
    <property type="entry name" value="Fatty oxidation complex, alpha subunit"/>
    <property type="match status" value="1"/>
</dbReference>
<evidence type="ECO:0000256" key="15">
    <source>
        <dbReference type="RuleBase" id="RU003707"/>
    </source>
</evidence>
<dbReference type="InterPro" id="IPR006108">
    <property type="entry name" value="3HC_DH_C"/>
</dbReference>
<dbReference type="Gene3D" id="1.10.1040.10">
    <property type="entry name" value="N-(1-d-carboxylethyl)-l-norvaline Dehydrogenase, domain 2"/>
    <property type="match status" value="2"/>
</dbReference>
<dbReference type="GO" id="GO:0070403">
    <property type="term" value="F:NAD+ binding"/>
    <property type="evidence" value="ECO:0007669"/>
    <property type="project" value="InterPro"/>
</dbReference>
<comment type="similarity">
    <text evidence="3 15">Belongs to the enoyl-CoA hydratase/isomerase family.</text>
</comment>
<proteinExistence type="inferred from homology"/>
<dbReference type="GO" id="GO:0006635">
    <property type="term" value="P:fatty acid beta-oxidation"/>
    <property type="evidence" value="ECO:0007669"/>
    <property type="project" value="UniProtKB-UniPathway"/>
</dbReference>
<keyword evidence="13" id="KW-0456">Lyase</keyword>
<dbReference type="Pfam" id="PF00725">
    <property type="entry name" value="3HCDH"/>
    <property type="match status" value="2"/>
</dbReference>
<evidence type="ECO:0000313" key="18">
    <source>
        <dbReference type="EMBL" id="PUA34257.1"/>
    </source>
</evidence>
<comment type="similarity">
    <text evidence="4">In the N-terminal section; belongs to the enoyl-CoA hydratase/isomerase family.</text>
</comment>
<dbReference type="FunFam" id="3.90.226.10:FF:000009">
    <property type="entry name" value="Carnitinyl-CoA dehydratase"/>
    <property type="match status" value="1"/>
</dbReference>
<dbReference type="InterPro" id="IPR001753">
    <property type="entry name" value="Enoyl-CoA_hydra/iso"/>
</dbReference>
<dbReference type="GO" id="GO:0016853">
    <property type="term" value="F:isomerase activity"/>
    <property type="evidence" value="ECO:0007669"/>
    <property type="project" value="UniProtKB-KW"/>
</dbReference>
<name>A0A2R7YA26_9ARCH</name>
<dbReference type="GO" id="GO:0003857">
    <property type="term" value="F:(3S)-3-hydroxyacyl-CoA dehydrogenase (NAD+) activity"/>
    <property type="evidence" value="ECO:0007669"/>
    <property type="project" value="TreeGrafter"/>
</dbReference>
<dbReference type="CDD" id="cd06558">
    <property type="entry name" value="crotonase-like"/>
    <property type="match status" value="1"/>
</dbReference>
<dbReference type="Pfam" id="PF02737">
    <property type="entry name" value="3HCDH_N"/>
    <property type="match status" value="1"/>
</dbReference>
<evidence type="ECO:0000256" key="8">
    <source>
        <dbReference type="ARBA" id="ARBA00023002"/>
    </source>
</evidence>
<dbReference type="PROSITE" id="PS00166">
    <property type="entry name" value="ENOYL_COA_HYDRATASE"/>
    <property type="match status" value="1"/>
</dbReference>
<keyword evidence="8" id="KW-0560">Oxidoreductase</keyword>
<accession>A0A2R7YA26</accession>
<evidence type="ECO:0000256" key="5">
    <source>
        <dbReference type="ARBA" id="ARBA00009463"/>
    </source>
</evidence>
<evidence type="ECO:0000256" key="4">
    <source>
        <dbReference type="ARBA" id="ARBA00008750"/>
    </source>
</evidence>
<protein>
    <submittedName>
        <fullName evidence="18">3-hydroxyacyl-CoA dehydrogenase</fullName>
    </submittedName>
</protein>
<dbReference type="Pfam" id="PF00378">
    <property type="entry name" value="ECH_1"/>
    <property type="match status" value="1"/>
</dbReference>
<comment type="subunit">
    <text evidence="6">Monomer.</text>
</comment>
<evidence type="ECO:0000256" key="1">
    <source>
        <dbReference type="ARBA" id="ARBA00004275"/>
    </source>
</evidence>
<dbReference type="InterPro" id="IPR013328">
    <property type="entry name" value="6PGD_dom2"/>
</dbReference>
<keyword evidence="9" id="KW-0520">NAD</keyword>
<keyword evidence="12" id="KW-0413">Isomerase</keyword>
<dbReference type="UniPathway" id="UPA00659"/>
<dbReference type="EMBL" id="NDWU01000002">
    <property type="protein sequence ID" value="PUA34257.1"/>
    <property type="molecule type" value="Genomic_DNA"/>
</dbReference>
<dbReference type="AlphaFoldDB" id="A0A2R7YA26"/>
<reference evidence="18 19" key="1">
    <citation type="submission" date="2017-04" db="EMBL/GenBank/DDBJ databases">
        <title>Draft Aigarchaeota genome from a New Zealand hot spring.</title>
        <authorList>
            <person name="Reysenbach A.-L."/>
            <person name="Donaho J.A."/>
            <person name="Gerhart J."/>
            <person name="Kelley J.F."/>
            <person name="Kouba K."/>
            <person name="Podar M."/>
            <person name="Stott M."/>
        </authorList>
    </citation>
    <scope>NUCLEOTIDE SEQUENCE [LARGE SCALE GENOMIC DNA]</scope>
    <source>
        <strain evidence="18">NZ13_MG1</strain>
    </source>
</reference>
<feature type="domain" description="3-hydroxyacyl-CoA dehydrogenase C-terminal" evidence="16">
    <location>
        <begin position="187"/>
        <end position="281"/>
    </location>
</feature>
<organism evidence="18 19">
    <name type="scientific">Candidatus Terraquivivens tikiterensis</name>
    <dbReference type="NCBI Taxonomy" id="1980982"/>
    <lineage>
        <taxon>Archaea</taxon>
        <taxon>Nitrososphaerota</taxon>
        <taxon>Candidatus Wolframiiraptoraceae</taxon>
        <taxon>Candidatus Terraquivivens</taxon>
    </lineage>
</organism>
<evidence type="ECO:0000256" key="7">
    <source>
        <dbReference type="ARBA" id="ARBA00022832"/>
    </source>
</evidence>
<evidence type="ECO:0000256" key="2">
    <source>
        <dbReference type="ARBA" id="ARBA00005005"/>
    </source>
</evidence>
<dbReference type="PANTHER" id="PTHR23309">
    <property type="entry name" value="3-HYDROXYACYL-COA DEHYROGENASE"/>
    <property type="match status" value="1"/>
</dbReference>
<evidence type="ECO:0000256" key="6">
    <source>
        <dbReference type="ARBA" id="ARBA00011245"/>
    </source>
</evidence>
<dbReference type="SUPFAM" id="SSF51735">
    <property type="entry name" value="NAD(P)-binding Rossmann-fold domains"/>
    <property type="match status" value="1"/>
</dbReference>
<dbReference type="GO" id="GO:0004300">
    <property type="term" value="F:enoyl-CoA hydratase activity"/>
    <property type="evidence" value="ECO:0007669"/>
    <property type="project" value="UniProtKB-ARBA"/>
</dbReference>
<dbReference type="SUPFAM" id="SSF48179">
    <property type="entry name" value="6-phosphogluconate dehydrogenase C-terminal domain-like"/>
    <property type="match status" value="2"/>
</dbReference>
<dbReference type="InterPro" id="IPR029045">
    <property type="entry name" value="ClpP/crotonase-like_dom_sf"/>
</dbReference>
<keyword evidence="11" id="KW-0576">Peroxisome</keyword>
<evidence type="ECO:0000256" key="14">
    <source>
        <dbReference type="ARBA" id="ARBA00023268"/>
    </source>
</evidence>
<evidence type="ECO:0000256" key="12">
    <source>
        <dbReference type="ARBA" id="ARBA00023235"/>
    </source>
</evidence>
<dbReference type="Gene3D" id="3.90.226.10">
    <property type="entry name" value="2-enoyl-CoA Hydratase, Chain A, domain 1"/>
    <property type="match status" value="1"/>
</dbReference>
<evidence type="ECO:0000259" key="16">
    <source>
        <dbReference type="Pfam" id="PF00725"/>
    </source>
</evidence>
<dbReference type="InterPro" id="IPR018376">
    <property type="entry name" value="Enoyl-CoA_hyd/isom_CS"/>
</dbReference>
<comment type="caution">
    <text evidence="18">The sequence shown here is derived from an EMBL/GenBank/DDBJ whole genome shotgun (WGS) entry which is preliminary data.</text>
</comment>
<gene>
    <name evidence="18" type="ORF">B9J98_01330</name>
</gene>
<dbReference type="InterPro" id="IPR008927">
    <property type="entry name" value="6-PGluconate_DH-like_C_sf"/>
</dbReference>
<keyword evidence="10" id="KW-0443">Lipid metabolism</keyword>
<evidence type="ECO:0000259" key="17">
    <source>
        <dbReference type="Pfam" id="PF02737"/>
    </source>
</evidence>
<evidence type="ECO:0000256" key="11">
    <source>
        <dbReference type="ARBA" id="ARBA00023140"/>
    </source>
</evidence>
<comment type="pathway">
    <text evidence="2">Lipid metabolism; fatty acid beta-oxidation.</text>
</comment>
<dbReference type="FunFam" id="1.10.12.10:FF:000001">
    <property type="entry name" value="Probable enoyl-CoA hydratase, mitochondrial"/>
    <property type="match status" value="1"/>
</dbReference>
<feature type="domain" description="3-hydroxyacyl-CoA dehydrogenase NAD binding" evidence="17">
    <location>
        <begin position="4"/>
        <end position="184"/>
    </location>
</feature>
<comment type="subcellular location">
    <subcellularLocation>
        <location evidence="1">Peroxisome</location>
    </subcellularLocation>
</comment>
<dbReference type="InterPro" id="IPR006180">
    <property type="entry name" value="3-OHacyl-CoA_DH_CS"/>
</dbReference>
<dbReference type="InterPro" id="IPR006176">
    <property type="entry name" value="3-OHacyl-CoA_DH_NAD-bd"/>
</dbReference>
<evidence type="ECO:0000256" key="9">
    <source>
        <dbReference type="ARBA" id="ARBA00023027"/>
    </source>
</evidence>
<dbReference type="PROSITE" id="PS00067">
    <property type="entry name" value="3HCDH"/>
    <property type="match status" value="1"/>
</dbReference>
<dbReference type="InterPro" id="IPR036291">
    <property type="entry name" value="NAD(P)-bd_dom_sf"/>
</dbReference>
<keyword evidence="7" id="KW-0276">Fatty acid metabolism</keyword>
<evidence type="ECO:0000256" key="3">
    <source>
        <dbReference type="ARBA" id="ARBA00005254"/>
    </source>
</evidence>
<feature type="domain" description="3-hydroxyacyl-CoA dehydrogenase C-terminal" evidence="16">
    <location>
        <begin position="304"/>
        <end position="393"/>
    </location>
</feature>
<sequence length="658" mass="72454">MFNKIAVIGAGTMGHGIAEVAALSGYYVLLNDISDEILWEAVKKIEWSLRKMVEKGKLDEAGLALALSRVKTTTSLEEAVNGSRLIIEAVPENLELKKEIFSKVDKIAHPDAVLGTNTSSLPISEIAAATYRPDKVVGIHFFNPPVIMPLVEVVLGDRTSRQTVELVLEFVKTLGKQAIVCRKDVPGFVVNRILEALIQEAAWTVHRGEASVLEIDSAVKYKARLPMGLFELSDYVGIDVLYSAGKAIQDRDGGVIVSPLFEEHYKNGWYGRKSGRGFYTYAGDFWERPKIPPELADKVRLEEIFAPAVNAAAWLLRNGVVDREELDKAVTLGLNFPEGILRMADKWGIDVIVQILRIKQSRYGEYYAPDPILEEMVASNRLGVKTGRGFYEYAHDCKDSGEVKIVREPPIAWIILNRPEKMNALSLKMLDEISRVLKGLLTDKEVKVVLIKGSPDGRSFSTGFDVSAFANLKPLDALLISKRLQEVVNELEMFPKPVVAVIDGYALGGGLELALGCDFRIASTRAELGLPEINLGLMPGGGGTQRLPRIVGEAKAKELIMLGERLKGEDALRIGLVNYVVQPEKLDEEARKLAQKLAEAPPIAIMTVKNVIRLTRHGILEEGLAFEASSFATLFTTKDAAEGVSAFLNKRRPHFTGE</sequence>
<dbReference type="SUPFAM" id="SSF52096">
    <property type="entry name" value="ClpP/crotonase"/>
    <property type="match status" value="1"/>
</dbReference>